<protein>
    <submittedName>
        <fullName evidence="7">Calcium/sodium antiporter</fullName>
    </submittedName>
</protein>
<feature type="transmembrane region" description="Helical" evidence="5">
    <location>
        <begin position="280"/>
        <end position="299"/>
    </location>
</feature>
<dbReference type="AlphaFoldDB" id="A0A4S2FNW0"/>
<evidence type="ECO:0000256" key="5">
    <source>
        <dbReference type="SAM" id="Phobius"/>
    </source>
</evidence>
<dbReference type="Proteomes" id="UP000306630">
    <property type="component" value="Unassembled WGS sequence"/>
</dbReference>
<evidence type="ECO:0000313" key="7">
    <source>
        <dbReference type="EMBL" id="TGY70708.1"/>
    </source>
</evidence>
<organism evidence="7 8">
    <name type="scientific">Muribaculum intestinale</name>
    <dbReference type="NCBI Taxonomy" id="1796646"/>
    <lineage>
        <taxon>Bacteria</taxon>
        <taxon>Pseudomonadati</taxon>
        <taxon>Bacteroidota</taxon>
        <taxon>Bacteroidia</taxon>
        <taxon>Bacteroidales</taxon>
        <taxon>Muribaculaceae</taxon>
        <taxon>Muribaculum</taxon>
    </lineage>
</organism>
<evidence type="ECO:0000256" key="3">
    <source>
        <dbReference type="ARBA" id="ARBA00022989"/>
    </source>
</evidence>
<dbReference type="GO" id="GO:0006874">
    <property type="term" value="P:intracellular calcium ion homeostasis"/>
    <property type="evidence" value="ECO:0007669"/>
    <property type="project" value="TreeGrafter"/>
</dbReference>
<evidence type="ECO:0000256" key="1">
    <source>
        <dbReference type="ARBA" id="ARBA00004141"/>
    </source>
</evidence>
<feature type="transmembrane region" description="Helical" evidence="5">
    <location>
        <begin position="68"/>
        <end position="93"/>
    </location>
</feature>
<dbReference type="GO" id="GO:0005262">
    <property type="term" value="F:calcium channel activity"/>
    <property type="evidence" value="ECO:0007669"/>
    <property type="project" value="TreeGrafter"/>
</dbReference>
<dbReference type="PANTHER" id="PTHR10846">
    <property type="entry name" value="SODIUM/POTASSIUM/CALCIUM EXCHANGER"/>
    <property type="match status" value="1"/>
</dbReference>
<dbReference type="Pfam" id="PF01699">
    <property type="entry name" value="Na_Ca_ex"/>
    <property type="match status" value="2"/>
</dbReference>
<dbReference type="InterPro" id="IPR004481">
    <property type="entry name" value="K/Na/Ca-exchanger"/>
</dbReference>
<sequence>MLLDILLLVAGLAMILLGANWLTDGGSGVAKRFGISELVIGLTIVAFGTSAPELVISVMSAIKGSAGLAIGNVVGSNIFNVLMIIGIVAMVRPIKVEHSIMTNEIPLVVLASVALLACGNGHLLDGDVTDMVTRVDGILLLLFFAIFMRYTFSIAKAAPSPSEPEPRPETSRPEVPVPMWKACGMIVLGLAALVWGGDIFVDSASSLARAMGVSDAVIGLTIVAAGTSLPELATSVVAATKGRPGLAVGNVIGSCLFNIFFVLGLSAVIRPLPLGSIGNLDLLVMTGAALLFWLFGWIIRHRTITRIEGIILVLMYIAYTTVLIVKA</sequence>
<dbReference type="Gene3D" id="6.10.280.80">
    <property type="entry name" value="NCX, peripheral helical region"/>
    <property type="match status" value="1"/>
</dbReference>
<proteinExistence type="predicted"/>
<dbReference type="GO" id="GO:0008273">
    <property type="term" value="F:calcium, potassium:sodium antiporter activity"/>
    <property type="evidence" value="ECO:0007669"/>
    <property type="project" value="TreeGrafter"/>
</dbReference>
<feature type="domain" description="Sodium/calcium exchanger membrane region" evidence="6">
    <location>
        <begin position="183"/>
        <end position="324"/>
    </location>
</feature>
<keyword evidence="4 5" id="KW-0472">Membrane</keyword>
<feature type="transmembrane region" description="Helical" evidence="5">
    <location>
        <begin position="246"/>
        <end position="268"/>
    </location>
</feature>
<comment type="subcellular location">
    <subcellularLocation>
        <location evidence="1">Membrane</location>
        <topology evidence="1">Multi-pass membrane protein</topology>
    </subcellularLocation>
</comment>
<gene>
    <name evidence="7" type="ORF">E5333_12300</name>
</gene>
<dbReference type="Gene3D" id="1.20.1420.30">
    <property type="entry name" value="NCX, central ion-binding region"/>
    <property type="match status" value="1"/>
</dbReference>
<keyword evidence="3 5" id="KW-1133">Transmembrane helix</keyword>
<comment type="caution">
    <text evidence="7">The sequence shown here is derived from an EMBL/GenBank/DDBJ whole genome shotgun (WGS) entry which is preliminary data.</text>
</comment>
<reference evidence="7 8" key="1">
    <citation type="submission" date="2019-04" db="EMBL/GenBank/DDBJ databases">
        <title>Microbes associate with the intestines of laboratory mice.</title>
        <authorList>
            <person name="Navarre W."/>
            <person name="Wong E."/>
            <person name="Huang K."/>
            <person name="Tropini C."/>
            <person name="Ng K."/>
            <person name="Yu B."/>
        </authorList>
    </citation>
    <scope>NUCLEOTIDE SEQUENCE [LARGE SCALE GENOMIC DNA]</scope>
    <source>
        <strain evidence="7 8">NM06_A21</strain>
    </source>
</reference>
<dbReference type="GO" id="GO:0005886">
    <property type="term" value="C:plasma membrane"/>
    <property type="evidence" value="ECO:0007669"/>
    <property type="project" value="TreeGrafter"/>
</dbReference>
<keyword evidence="2 5" id="KW-0812">Transmembrane</keyword>
<evidence type="ECO:0000256" key="4">
    <source>
        <dbReference type="ARBA" id="ARBA00023136"/>
    </source>
</evidence>
<evidence type="ECO:0000259" key="6">
    <source>
        <dbReference type="Pfam" id="PF01699"/>
    </source>
</evidence>
<dbReference type="PANTHER" id="PTHR10846:SF8">
    <property type="entry name" value="INNER MEMBRANE PROTEIN YRBG"/>
    <property type="match status" value="1"/>
</dbReference>
<name>A0A4S2FNW0_9BACT</name>
<feature type="domain" description="Sodium/calcium exchanger membrane region" evidence="6">
    <location>
        <begin position="5"/>
        <end position="150"/>
    </location>
</feature>
<feature type="transmembrane region" description="Helical" evidence="5">
    <location>
        <begin position="35"/>
        <end position="56"/>
    </location>
</feature>
<feature type="transmembrane region" description="Helical" evidence="5">
    <location>
        <begin position="105"/>
        <end position="125"/>
    </location>
</feature>
<accession>A0A4S2FNW0</accession>
<dbReference type="EMBL" id="SRYD01000057">
    <property type="protein sequence ID" value="TGY70708.1"/>
    <property type="molecule type" value="Genomic_DNA"/>
</dbReference>
<feature type="transmembrane region" description="Helical" evidence="5">
    <location>
        <begin position="137"/>
        <end position="158"/>
    </location>
</feature>
<evidence type="ECO:0000313" key="8">
    <source>
        <dbReference type="Proteomes" id="UP000306630"/>
    </source>
</evidence>
<dbReference type="InterPro" id="IPR004837">
    <property type="entry name" value="NaCa_Exmemb"/>
</dbReference>
<dbReference type="InterPro" id="IPR044880">
    <property type="entry name" value="NCX_ion-bd_dom_sf"/>
</dbReference>
<dbReference type="RefSeq" id="WP_123476722.1">
    <property type="nucleotide sequence ID" value="NZ_CAMRAI010000067.1"/>
</dbReference>
<dbReference type="NCBIfam" id="TIGR00367">
    <property type="entry name" value="calcium/sodium antiporter"/>
    <property type="match status" value="1"/>
</dbReference>
<feature type="transmembrane region" description="Helical" evidence="5">
    <location>
        <begin position="305"/>
        <end position="325"/>
    </location>
</feature>
<evidence type="ECO:0000256" key="2">
    <source>
        <dbReference type="ARBA" id="ARBA00022692"/>
    </source>
</evidence>